<dbReference type="Pfam" id="PF13539">
    <property type="entry name" value="Peptidase_M15_4"/>
    <property type="match status" value="1"/>
</dbReference>
<dbReference type="Gene3D" id="3.30.1380.10">
    <property type="match status" value="1"/>
</dbReference>
<keyword evidence="5" id="KW-1185">Reference proteome</keyword>
<reference evidence="4" key="1">
    <citation type="submission" date="2023-06" db="EMBL/GenBank/DDBJ databases">
        <title>Draft genome sequence of Nocardioides sp. SOB72.</title>
        <authorList>
            <person name="Zhang G."/>
        </authorList>
    </citation>
    <scope>NUCLEOTIDE SEQUENCE</scope>
    <source>
        <strain evidence="4">SOB72</strain>
    </source>
</reference>
<evidence type="ECO:0000313" key="5">
    <source>
        <dbReference type="Proteomes" id="UP001168537"/>
    </source>
</evidence>
<organism evidence="4 5">
    <name type="scientific">Nocardioides abyssi</name>
    <dbReference type="NCBI Taxonomy" id="3058370"/>
    <lineage>
        <taxon>Bacteria</taxon>
        <taxon>Bacillati</taxon>
        <taxon>Actinomycetota</taxon>
        <taxon>Actinomycetes</taxon>
        <taxon>Propionibacteriales</taxon>
        <taxon>Nocardioidaceae</taxon>
        <taxon>Nocardioides</taxon>
    </lineage>
</organism>
<feature type="domain" description="Peptidase M15C" evidence="3">
    <location>
        <begin position="351"/>
        <end position="408"/>
    </location>
</feature>
<feature type="region of interest" description="Disordered" evidence="1">
    <location>
        <begin position="25"/>
        <end position="86"/>
    </location>
</feature>
<sequence>MGPTRARTPLVAAVVLLASAALAGCGGSASPDPGTTPAAGSPTSSTSPSGSASSASASGSASTGKPVGDFAVEPPGPLRGSTLEGPDMLVYSQDSLSDDMVERISGLEGVDAVEPMAMAQVPVEDKVINLAAVDPATYRRFVPDLASARLLEAWKRVAAGEIAVLPGMRKKIPMDDQGFLSLGNATAAPKAHVGAYVAQVPQVDAVVNEKWRDALGMKPGNALLVSTDITAPQALRKPIQRIAGTDASVQILGPDLDTSVQQTAFLVGSVADAVGTFNYTVLGGGRIAPDPAWVTEHIRTEPVPILGSVTCNKAIFPQLRAALQEVVDRGLAAEINPGEYAGCYYPRFIAGSTKLSNHSFGLALDFNVPGNLRGTVGEMDRTVVAIFKKWGFGWGGDWRYTDPMHFEMVAIVEPRT</sequence>
<dbReference type="SUPFAM" id="SSF55166">
    <property type="entry name" value="Hedgehog/DD-peptidase"/>
    <property type="match status" value="1"/>
</dbReference>
<dbReference type="InterPro" id="IPR039561">
    <property type="entry name" value="Peptidase_M15C"/>
</dbReference>
<dbReference type="PROSITE" id="PS51257">
    <property type="entry name" value="PROKAR_LIPOPROTEIN"/>
    <property type="match status" value="1"/>
</dbReference>
<comment type="caution">
    <text evidence="4">The sequence shown here is derived from an EMBL/GenBank/DDBJ whole genome shotgun (WGS) entry which is preliminary data.</text>
</comment>
<gene>
    <name evidence="4" type="ORF">QWY29_07780</name>
</gene>
<dbReference type="RefSeq" id="WP_300960145.1">
    <property type="nucleotide sequence ID" value="NZ_JAUHJR010000002.1"/>
</dbReference>
<evidence type="ECO:0000256" key="1">
    <source>
        <dbReference type="SAM" id="MobiDB-lite"/>
    </source>
</evidence>
<feature type="chain" id="PRO_5046037780" evidence="2">
    <location>
        <begin position="24"/>
        <end position="416"/>
    </location>
</feature>
<keyword evidence="2" id="KW-0732">Signal</keyword>
<dbReference type="EMBL" id="JAUHJR010000002">
    <property type="protein sequence ID" value="MDN4161251.1"/>
    <property type="molecule type" value="Genomic_DNA"/>
</dbReference>
<dbReference type="InterPro" id="IPR009045">
    <property type="entry name" value="Zn_M74/Hedgehog-like"/>
</dbReference>
<feature type="compositionally biased region" description="Low complexity" evidence="1">
    <location>
        <begin position="25"/>
        <end position="64"/>
    </location>
</feature>
<dbReference type="Proteomes" id="UP001168537">
    <property type="component" value="Unassembled WGS sequence"/>
</dbReference>
<protein>
    <submittedName>
        <fullName evidence="4">M15 family metallopeptidase</fullName>
    </submittedName>
</protein>
<evidence type="ECO:0000259" key="3">
    <source>
        <dbReference type="Pfam" id="PF13539"/>
    </source>
</evidence>
<name>A0ABT8ESW7_9ACTN</name>
<proteinExistence type="predicted"/>
<evidence type="ECO:0000313" key="4">
    <source>
        <dbReference type="EMBL" id="MDN4161251.1"/>
    </source>
</evidence>
<evidence type="ECO:0000256" key="2">
    <source>
        <dbReference type="SAM" id="SignalP"/>
    </source>
</evidence>
<accession>A0ABT8ESW7</accession>
<feature type="signal peptide" evidence="2">
    <location>
        <begin position="1"/>
        <end position="23"/>
    </location>
</feature>